<comment type="caution">
    <text evidence="1">The sequence shown here is derived from an EMBL/GenBank/DDBJ whole genome shotgun (WGS) entry which is preliminary data.</text>
</comment>
<protein>
    <submittedName>
        <fullName evidence="1">Uncharacterized protein</fullName>
    </submittedName>
</protein>
<dbReference type="EMBL" id="BAAAZO010000004">
    <property type="protein sequence ID" value="GAA3612409.1"/>
    <property type="molecule type" value="Genomic_DNA"/>
</dbReference>
<dbReference type="Proteomes" id="UP001501074">
    <property type="component" value="Unassembled WGS sequence"/>
</dbReference>
<evidence type="ECO:0000313" key="2">
    <source>
        <dbReference type="Proteomes" id="UP001501074"/>
    </source>
</evidence>
<gene>
    <name evidence="1" type="ORF">GCM10022223_30620</name>
</gene>
<proteinExistence type="predicted"/>
<name>A0ABP6ZKA5_9ACTN</name>
<evidence type="ECO:0000313" key="1">
    <source>
        <dbReference type="EMBL" id="GAA3612409.1"/>
    </source>
</evidence>
<reference evidence="2" key="1">
    <citation type="journal article" date="2019" name="Int. J. Syst. Evol. Microbiol.">
        <title>The Global Catalogue of Microorganisms (GCM) 10K type strain sequencing project: providing services to taxonomists for standard genome sequencing and annotation.</title>
        <authorList>
            <consortium name="The Broad Institute Genomics Platform"/>
            <consortium name="The Broad Institute Genome Sequencing Center for Infectious Disease"/>
            <person name="Wu L."/>
            <person name="Ma J."/>
        </authorList>
    </citation>
    <scope>NUCLEOTIDE SEQUENCE [LARGE SCALE GENOMIC DNA]</scope>
    <source>
        <strain evidence="2">JCM 16902</strain>
    </source>
</reference>
<accession>A0ABP6ZKA5</accession>
<keyword evidence="2" id="KW-1185">Reference proteome</keyword>
<organism evidence="1 2">
    <name type="scientific">Kineosporia mesophila</name>
    <dbReference type="NCBI Taxonomy" id="566012"/>
    <lineage>
        <taxon>Bacteria</taxon>
        <taxon>Bacillati</taxon>
        <taxon>Actinomycetota</taxon>
        <taxon>Actinomycetes</taxon>
        <taxon>Kineosporiales</taxon>
        <taxon>Kineosporiaceae</taxon>
        <taxon>Kineosporia</taxon>
    </lineage>
</organism>
<sequence>MAHRPVTVVLAFRRVRGAGSGRAHEMDLCAATKRHTNPAGTGPAPVVPHVIPVTRIMSAGARPGVRPIERPGPVPRIIAYYGAPGGPSGQALNSLRCRFAG</sequence>